<name>R8D2Y0_BACCE</name>
<dbReference type="AlphaFoldDB" id="R8D2Y0"/>
<accession>R8D2Y0</accession>
<dbReference type="Proteomes" id="UP000014003">
    <property type="component" value="Unassembled WGS sequence"/>
</dbReference>
<reference evidence="1 2" key="1">
    <citation type="submission" date="2012-12" db="EMBL/GenBank/DDBJ databases">
        <title>The Genome Sequence of Bacillus cereus HuA3-9.</title>
        <authorList>
            <consortium name="The Broad Institute Genome Sequencing Platform"/>
            <consortium name="The Broad Institute Genome Sequencing Center for Infectious Disease"/>
            <person name="Feldgarden M."/>
            <person name="Van der Auwera G.A."/>
            <person name="Mahillon J."/>
            <person name="Duprez V."/>
            <person name="Timmery S."/>
            <person name="Mattelet C."/>
            <person name="Dierick K."/>
            <person name="Sun M."/>
            <person name="Yu Z."/>
            <person name="Zhu L."/>
            <person name="Hu X."/>
            <person name="Shank E.B."/>
            <person name="Swiecicka I."/>
            <person name="Hansen B.M."/>
            <person name="Andrup L."/>
            <person name="Walker B."/>
            <person name="Young S.K."/>
            <person name="Zeng Q."/>
            <person name="Gargeya S."/>
            <person name="Fitzgerald M."/>
            <person name="Haas B."/>
            <person name="Abouelleil A."/>
            <person name="Alvarado L."/>
            <person name="Arachchi H.M."/>
            <person name="Berlin A.M."/>
            <person name="Chapman S.B."/>
            <person name="Dewar J."/>
            <person name="Goldberg J."/>
            <person name="Griggs A."/>
            <person name="Gujja S."/>
            <person name="Hansen M."/>
            <person name="Howarth C."/>
            <person name="Imamovic A."/>
            <person name="Larimer J."/>
            <person name="McCowan C."/>
            <person name="Murphy C."/>
            <person name="Neiman D."/>
            <person name="Pearson M."/>
            <person name="Priest M."/>
            <person name="Roberts A."/>
            <person name="Saif S."/>
            <person name="Shea T."/>
            <person name="Sisk P."/>
            <person name="Sykes S."/>
            <person name="Wortman J."/>
            <person name="Nusbaum C."/>
            <person name="Birren B."/>
        </authorList>
    </citation>
    <scope>NUCLEOTIDE SEQUENCE [LARGE SCALE GENOMIC DNA]</scope>
    <source>
        <strain evidence="1 2">HuA3-9</strain>
    </source>
</reference>
<protein>
    <submittedName>
        <fullName evidence="1">Uncharacterized protein</fullName>
    </submittedName>
</protein>
<evidence type="ECO:0000313" key="2">
    <source>
        <dbReference type="Proteomes" id="UP000014003"/>
    </source>
</evidence>
<dbReference type="PATRIC" id="fig|1053205.3.peg.2293"/>
<proteinExistence type="predicted"/>
<evidence type="ECO:0000313" key="1">
    <source>
        <dbReference type="EMBL" id="EOO18238.1"/>
    </source>
</evidence>
<gene>
    <name evidence="1" type="ORF">IGA_02257</name>
</gene>
<dbReference type="EMBL" id="AHDZ01000022">
    <property type="protein sequence ID" value="EOO18238.1"/>
    <property type="molecule type" value="Genomic_DNA"/>
</dbReference>
<comment type="caution">
    <text evidence="1">The sequence shown here is derived from an EMBL/GenBank/DDBJ whole genome shotgun (WGS) entry which is preliminary data.</text>
</comment>
<organism evidence="1 2">
    <name type="scientific">Bacillus cereus HuA3-9</name>
    <dbReference type="NCBI Taxonomy" id="1053205"/>
    <lineage>
        <taxon>Bacteria</taxon>
        <taxon>Bacillati</taxon>
        <taxon>Bacillota</taxon>
        <taxon>Bacilli</taxon>
        <taxon>Bacillales</taxon>
        <taxon>Bacillaceae</taxon>
        <taxon>Bacillus</taxon>
        <taxon>Bacillus cereus group</taxon>
    </lineage>
</organism>
<dbReference type="HOGENOM" id="CLU_157051_0_0_9"/>
<sequence length="133" mass="15605">MMDEDEFKPRVEATKFKKHIPVLKTYEHKGTVYTVTFIRQYSNASVIYLYKEWDSKNKTLNEKNTHSLVELSINTTYDCWAEGWTGTDGHVSYQFVVSPALPDNLSGIRLRFKEQSMPFMKDPDVLEFKIRVD</sequence>